<dbReference type="InterPro" id="IPR050901">
    <property type="entry name" value="BP-dep_ABC_trans_perm"/>
</dbReference>
<feature type="domain" description="ABC transmembrane type-1" evidence="10">
    <location>
        <begin position="78"/>
        <end position="270"/>
    </location>
</feature>
<evidence type="ECO:0000313" key="12">
    <source>
        <dbReference type="Proteomes" id="UP000000719"/>
    </source>
</evidence>
<keyword evidence="6 9" id="KW-0812">Transmembrane</keyword>
<dbReference type="GO" id="GO:0055085">
    <property type="term" value="P:transmembrane transport"/>
    <property type="evidence" value="ECO:0007669"/>
    <property type="project" value="InterPro"/>
</dbReference>
<feature type="transmembrane region" description="Helical" evidence="9">
    <location>
        <begin position="115"/>
        <end position="134"/>
    </location>
</feature>
<dbReference type="KEGG" id="hor:Hore_15020"/>
<dbReference type="PANTHER" id="PTHR32243">
    <property type="entry name" value="MALTOSE TRANSPORT SYSTEM PERMEASE-RELATED"/>
    <property type="match status" value="1"/>
</dbReference>
<feature type="transmembrane region" description="Helical" evidence="9">
    <location>
        <begin position="146"/>
        <end position="165"/>
    </location>
</feature>
<feature type="transmembrane region" description="Helical" evidence="9">
    <location>
        <begin position="194"/>
        <end position="216"/>
    </location>
</feature>
<sequence>MCRFIKIKRTDFSIENILIWVAYILVSLFFMFPVLWVISLSFKTTAEVFAYPPNLIPKNITINNFIEVLKNTSMFQYILNSFKLVLFTVVGTLLVAIPAGYSFSRFTFKNKNKLLFAILVFQMVSPIIIGIPLYRYYSSLGLLNSYFGLIMAYIAIQVPFATFLLKGGFDNIPQEIDEAAKIDGATRIQLLTKIIVPVSLPSIASAIIFISINSWAQFLLPYLLLNKDKFYPVSVGILMAQGTFQQISTHLIEAASVLSLIPAIILVLFLQKFILKALTSGAVKG</sequence>
<comment type="similarity">
    <text evidence="2">Belongs to the binding-protein-dependent transport system permease family. MalFG subfamily.</text>
</comment>
<dbReference type="CDD" id="cd06261">
    <property type="entry name" value="TM_PBP2"/>
    <property type="match status" value="1"/>
</dbReference>
<evidence type="ECO:0000256" key="7">
    <source>
        <dbReference type="ARBA" id="ARBA00022989"/>
    </source>
</evidence>
<evidence type="ECO:0000256" key="3">
    <source>
        <dbReference type="ARBA" id="ARBA00022448"/>
    </source>
</evidence>
<keyword evidence="8 9" id="KW-0472">Membrane</keyword>
<keyword evidence="3 9" id="KW-0813">Transport</keyword>
<dbReference type="InterPro" id="IPR035906">
    <property type="entry name" value="MetI-like_sf"/>
</dbReference>
<reference evidence="11 12" key="1">
    <citation type="journal article" date="2009" name="PLoS ONE">
        <title>Genome analysis of the anaerobic thermohalophilic bacterium Halothermothrix orenii.</title>
        <authorList>
            <person name="Mavromatis K."/>
            <person name="Ivanova N."/>
            <person name="Anderson I."/>
            <person name="Lykidis A."/>
            <person name="Hooper S.D."/>
            <person name="Sun H."/>
            <person name="Kunin V."/>
            <person name="Lapidus A."/>
            <person name="Hugenholtz P."/>
            <person name="Patel B."/>
            <person name="Kyrpides N.C."/>
        </authorList>
    </citation>
    <scope>NUCLEOTIDE SEQUENCE [LARGE SCALE GENOMIC DNA]</scope>
    <source>
        <strain evidence="12">H 168 / OCM 544 / DSM 9562</strain>
    </source>
</reference>
<feature type="transmembrane region" description="Helical" evidence="9">
    <location>
        <begin position="20"/>
        <end position="42"/>
    </location>
</feature>
<evidence type="ECO:0000256" key="8">
    <source>
        <dbReference type="ARBA" id="ARBA00023136"/>
    </source>
</evidence>
<evidence type="ECO:0000313" key="11">
    <source>
        <dbReference type="EMBL" id="ACL70252.1"/>
    </source>
</evidence>
<dbReference type="eggNOG" id="COG0395">
    <property type="taxonomic scope" value="Bacteria"/>
</dbReference>
<dbReference type="STRING" id="373903.Hore_15020"/>
<dbReference type="HOGENOM" id="CLU_016047_1_2_9"/>
<evidence type="ECO:0000259" key="10">
    <source>
        <dbReference type="PROSITE" id="PS50928"/>
    </source>
</evidence>
<evidence type="ECO:0000256" key="9">
    <source>
        <dbReference type="RuleBase" id="RU363032"/>
    </source>
</evidence>
<keyword evidence="4" id="KW-1003">Cell membrane</keyword>
<evidence type="ECO:0000256" key="2">
    <source>
        <dbReference type="ARBA" id="ARBA00009047"/>
    </source>
</evidence>
<dbReference type="RefSeq" id="WP_012636435.1">
    <property type="nucleotide sequence ID" value="NC_011899.1"/>
</dbReference>
<dbReference type="EMBL" id="CP001098">
    <property type="protein sequence ID" value="ACL70252.1"/>
    <property type="molecule type" value="Genomic_DNA"/>
</dbReference>
<feature type="transmembrane region" description="Helical" evidence="9">
    <location>
        <begin position="84"/>
        <end position="103"/>
    </location>
</feature>
<dbReference type="InterPro" id="IPR000515">
    <property type="entry name" value="MetI-like"/>
</dbReference>
<dbReference type="SUPFAM" id="SSF161098">
    <property type="entry name" value="MetI-like"/>
    <property type="match status" value="1"/>
</dbReference>
<keyword evidence="5" id="KW-0762">Sugar transport</keyword>
<keyword evidence="7 9" id="KW-1133">Transmembrane helix</keyword>
<accession>B8CY83</accession>
<dbReference type="Gene3D" id="1.10.3720.10">
    <property type="entry name" value="MetI-like"/>
    <property type="match status" value="1"/>
</dbReference>
<dbReference type="OrthoDB" id="9794684at2"/>
<dbReference type="GO" id="GO:0005886">
    <property type="term" value="C:plasma membrane"/>
    <property type="evidence" value="ECO:0007669"/>
    <property type="project" value="UniProtKB-SubCell"/>
</dbReference>
<feature type="transmembrane region" description="Helical" evidence="9">
    <location>
        <begin position="251"/>
        <end position="270"/>
    </location>
</feature>
<evidence type="ECO:0000256" key="4">
    <source>
        <dbReference type="ARBA" id="ARBA00022475"/>
    </source>
</evidence>
<protein>
    <submittedName>
        <fullName evidence="11">Binding-protein-dependent transport systems inner membrane component</fullName>
    </submittedName>
</protein>
<dbReference type="PANTHER" id="PTHR32243:SF50">
    <property type="entry name" value="MALTOSE_MALTODEXTRIN TRANSPORT SYSTEM PERMEASE PROTEIN MALG"/>
    <property type="match status" value="1"/>
</dbReference>
<gene>
    <name evidence="11" type="ordered locus">Hore_15020</name>
</gene>
<keyword evidence="12" id="KW-1185">Reference proteome</keyword>
<proteinExistence type="inferred from homology"/>
<comment type="subcellular location">
    <subcellularLocation>
        <location evidence="1 9">Cell membrane</location>
        <topology evidence="1 9">Multi-pass membrane protein</topology>
    </subcellularLocation>
</comment>
<dbReference type="Proteomes" id="UP000000719">
    <property type="component" value="Chromosome"/>
</dbReference>
<evidence type="ECO:0000256" key="1">
    <source>
        <dbReference type="ARBA" id="ARBA00004651"/>
    </source>
</evidence>
<dbReference type="PROSITE" id="PS50928">
    <property type="entry name" value="ABC_TM1"/>
    <property type="match status" value="1"/>
</dbReference>
<dbReference type="AlphaFoldDB" id="B8CY83"/>
<name>B8CY83_HALOH</name>
<dbReference type="Pfam" id="PF00528">
    <property type="entry name" value="BPD_transp_1"/>
    <property type="match status" value="1"/>
</dbReference>
<evidence type="ECO:0000256" key="6">
    <source>
        <dbReference type="ARBA" id="ARBA00022692"/>
    </source>
</evidence>
<organism evidence="11 12">
    <name type="scientific">Halothermothrix orenii (strain H 168 / OCM 544 / DSM 9562)</name>
    <dbReference type="NCBI Taxonomy" id="373903"/>
    <lineage>
        <taxon>Bacteria</taxon>
        <taxon>Bacillati</taxon>
        <taxon>Bacillota</taxon>
        <taxon>Clostridia</taxon>
        <taxon>Halanaerobiales</taxon>
        <taxon>Halothermotrichaceae</taxon>
        <taxon>Halothermothrix</taxon>
    </lineage>
</organism>
<evidence type="ECO:0000256" key="5">
    <source>
        <dbReference type="ARBA" id="ARBA00022597"/>
    </source>
</evidence>